<dbReference type="InterPro" id="IPR011053">
    <property type="entry name" value="Single_hybrid_motif"/>
</dbReference>
<reference evidence="5" key="1">
    <citation type="submission" date="2023-01" db="EMBL/GenBank/DDBJ databases">
        <title>Whole genome sequence of Paucibacter sp. S2-9 isolated from pond sediment.</title>
        <authorList>
            <person name="Jung J.Y."/>
        </authorList>
    </citation>
    <scope>NUCLEOTIDE SEQUENCE</scope>
    <source>
        <strain evidence="5">S2-9</strain>
    </source>
</reference>
<dbReference type="Pfam" id="PF00364">
    <property type="entry name" value="Biotin_lipoyl"/>
    <property type="match status" value="1"/>
</dbReference>
<dbReference type="Gene3D" id="2.40.50.100">
    <property type="match status" value="1"/>
</dbReference>
<protein>
    <submittedName>
        <fullName evidence="5">Carboxyl transferase domain-containing protein</fullName>
    </submittedName>
</protein>
<keyword evidence="5" id="KW-0808">Transferase</keyword>
<dbReference type="InterPro" id="IPR051047">
    <property type="entry name" value="AccD/PCCB"/>
</dbReference>
<dbReference type="InterPro" id="IPR000089">
    <property type="entry name" value="Biotin_lipoyl"/>
</dbReference>
<dbReference type="GO" id="GO:0016740">
    <property type="term" value="F:transferase activity"/>
    <property type="evidence" value="ECO:0007669"/>
    <property type="project" value="UniProtKB-KW"/>
</dbReference>
<dbReference type="PANTHER" id="PTHR43842">
    <property type="entry name" value="PROPIONYL-COA CARBOXYLASE BETA CHAIN"/>
    <property type="match status" value="1"/>
</dbReference>
<dbReference type="KEGG" id="pais:PFX98_03910"/>
<dbReference type="SUPFAM" id="SSF51230">
    <property type="entry name" value="Single hybrid motif"/>
    <property type="match status" value="1"/>
</dbReference>
<evidence type="ECO:0000259" key="4">
    <source>
        <dbReference type="PROSITE" id="PS50989"/>
    </source>
</evidence>
<dbReference type="Pfam" id="PF01039">
    <property type="entry name" value="Carboxyl_trans"/>
    <property type="match status" value="1"/>
</dbReference>
<dbReference type="InterPro" id="IPR001882">
    <property type="entry name" value="Biotin_BS"/>
</dbReference>
<accession>A0AA95SPX5</accession>
<dbReference type="InterPro" id="IPR011762">
    <property type="entry name" value="COA_CT_N"/>
</dbReference>
<feature type="domain" description="CoA carboxyltransferase C-terminal" evidence="4">
    <location>
        <begin position="363"/>
        <end position="598"/>
    </location>
</feature>
<evidence type="ECO:0000313" key="5">
    <source>
        <dbReference type="EMBL" id="WIT12770.1"/>
    </source>
</evidence>
<dbReference type="PANTHER" id="PTHR43842:SF2">
    <property type="entry name" value="PROPIONYL-COA CARBOXYLASE BETA CHAIN, MITOCHONDRIAL"/>
    <property type="match status" value="1"/>
</dbReference>
<keyword evidence="6" id="KW-1185">Reference proteome</keyword>
<dbReference type="InterPro" id="IPR029045">
    <property type="entry name" value="ClpP/crotonase-like_dom_sf"/>
</dbReference>
<dbReference type="GO" id="GO:0004658">
    <property type="term" value="F:propionyl-CoA carboxylase activity"/>
    <property type="evidence" value="ECO:0007669"/>
    <property type="project" value="TreeGrafter"/>
</dbReference>
<dbReference type="EMBL" id="CP116346">
    <property type="protein sequence ID" value="WIT12770.1"/>
    <property type="molecule type" value="Genomic_DNA"/>
</dbReference>
<evidence type="ECO:0000256" key="1">
    <source>
        <dbReference type="ARBA" id="ARBA00023267"/>
    </source>
</evidence>
<evidence type="ECO:0000259" key="2">
    <source>
        <dbReference type="PROSITE" id="PS50968"/>
    </source>
</evidence>
<dbReference type="CDD" id="cd06850">
    <property type="entry name" value="biotinyl_domain"/>
    <property type="match status" value="1"/>
</dbReference>
<dbReference type="SUPFAM" id="SSF52096">
    <property type="entry name" value="ClpP/crotonase"/>
    <property type="match status" value="2"/>
</dbReference>
<organism evidence="5 6">
    <name type="scientific">Paucibacter sediminis</name>
    <dbReference type="NCBI Taxonomy" id="3019553"/>
    <lineage>
        <taxon>Bacteria</taxon>
        <taxon>Pseudomonadati</taxon>
        <taxon>Pseudomonadota</taxon>
        <taxon>Betaproteobacteria</taxon>
        <taxon>Burkholderiales</taxon>
        <taxon>Sphaerotilaceae</taxon>
        <taxon>Roseateles</taxon>
    </lineage>
</organism>
<dbReference type="PROSITE" id="PS50989">
    <property type="entry name" value="COA_CT_CTER"/>
    <property type="match status" value="1"/>
</dbReference>
<sequence length="598" mass="62394">MSKQTLEAPMTAQVLACLAAAGQALAKGQPLLVLEAMKMEHELPAPADLELLEWLVAAGDWVREGEPLLRWRAQAQPAAADTAEATETAGVGAPAMAGPRADLQAWREREALLADAARPEAIARRHAQGLRSARENLAALCDPGSLREYGGLAFAAQTARRPVHELRAQTPADGIVTGLAEVQGRPLVVLAYDATVLAGTQGLRNHQKTDRMLQIAAERRLPVVLFAEGGGGRPGDTDMPVVAGLHVPTFASFARLAGQVPLIGIAAARCFAGNAALLACCDLLLATRSANIGLGGPAMIEGGGLGRYAPEQVGPAPQLAAAGALDLLVADEAEAAACARQLLGWLQGRALPAQAAQVGEAADQLTLRAAVPENRVRGYAIRPILETLFDRASLIELGAGHGASVRTAAARLDGRPVGVIASDCSQLGGAVDGAAARKLARFLRLCQRQGLPLVALIDCPGFMVGPEAEASGQLRDVGELFQAAAALDVPLVSVVLRRAYGLGAMALAGGSLHRPLASLAWPSAEFGAMGLEGAVRLGYRKELQALPEGAEREALFERLLAQQVERGRALHMAEMLEIDAVIDPAETRAWLSQLLGKT</sequence>
<dbReference type="PROSITE" id="PS50980">
    <property type="entry name" value="COA_CT_NTER"/>
    <property type="match status" value="1"/>
</dbReference>
<evidence type="ECO:0000259" key="3">
    <source>
        <dbReference type="PROSITE" id="PS50980"/>
    </source>
</evidence>
<gene>
    <name evidence="5" type="ORF">PFX98_03910</name>
</gene>
<feature type="domain" description="CoA carboxyltransferase N-terminal" evidence="3">
    <location>
        <begin position="96"/>
        <end position="360"/>
    </location>
</feature>
<evidence type="ECO:0000313" key="6">
    <source>
        <dbReference type="Proteomes" id="UP001177769"/>
    </source>
</evidence>
<dbReference type="AlphaFoldDB" id="A0AA95SPX5"/>
<dbReference type="PROSITE" id="PS50968">
    <property type="entry name" value="BIOTINYL_LIPOYL"/>
    <property type="match status" value="1"/>
</dbReference>
<feature type="domain" description="Lipoyl-binding" evidence="2">
    <location>
        <begin position="1"/>
        <end position="72"/>
    </location>
</feature>
<dbReference type="Proteomes" id="UP001177769">
    <property type="component" value="Chromosome"/>
</dbReference>
<dbReference type="InterPro" id="IPR011763">
    <property type="entry name" value="COA_CT_C"/>
</dbReference>
<dbReference type="InterPro" id="IPR034733">
    <property type="entry name" value="AcCoA_carboxyl_beta"/>
</dbReference>
<dbReference type="Gene3D" id="3.90.226.10">
    <property type="entry name" value="2-enoyl-CoA Hydratase, Chain A, domain 1"/>
    <property type="match status" value="2"/>
</dbReference>
<dbReference type="PROSITE" id="PS00188">
    <property type="entry name" value="BIOTIN"/>
    <property type="match status" value="1"/>
</dbReference>
<keyword evidence="1" id="KW-0092">Biotin</keyword>
<proteinExistence type="predicted"/>
<dbReference type="RefSeq" id="WP_285233871.1">
    <property type="nucleotide sequence ID" value="NZ_CP116346.1"/>
</dbReference>
<name>A0AA95SPX5_9BURK</name>